<proteinExistence type="predicted"/>
<keyword evidence="2" id="KW-0472">Membrane</keyword>
<dbReference type="EMBL" id="JAQQDB010000045">
    <property type="protein sequence ID" value="MFM0522091.1"/>
    <property type="molecule type" value="Genomic_DNA"/>
</dbReference>
<dbReference type="Gene3D" id="1.25.40.10">
    <property type="entry name" value="Tetratricopeptide repeat domain"/>
    <property type="match status" value="1"/>
</dbReference>
<keyword evidence="4" id="KW-1185">Reference proteome</keyword>
<sequence length="259" mass="27208">MAMYKCPTLGDCERANTGELFERSPGDDLHCPDCKTLLEPQMPNARGAKKVKPPVIAAIVGAAVLVIGGGTALYVSHAHKSAEAAPAVQAASEPAAPVAVAAAPVSEPATPSVATASDAKVTSTGIAPTTEDIAADRKAGETQLTTGDAAGAETASNRAAAKEMIKVAIADMAQGKLDSAEKELNDAKARDPKQSLVYYNLAVLRLKQDRTDDALKSFEASFLNGFQYFDAMAKDPDLDVIRKDPRFQALLKKYHPDTV</sequence>
<evidence type="ECO:0000313" key="3">
    <source>
        <dbReference type="EMBL" id="MFM0522091.1"/>
    </source>
</evidence>
<accession>A0ABW9CU36</accession>
<comment type="caution">
    <text evidence="3">The sequence shown here is derived from an EMBL/GenBank/DDBJ whole genome shotgun (WGS) entry which is preliminary data.</text>
</comment>
<evidence type="ECO:0008006" key="5">
    <source>
        <dbReference type="Google" id="ProtNLM"/>
    </source>
</evidence>
<organism evidence="3 4">
    <name type="scientific">Caballeronia jiangsuensis</name>
    <dbReference type="NCBI Taxonomy" id="1458357"/>
    <lineage>
        <taxon>Bacteria</taxon>
        <taxon>Pseudomonadati</taxon>
        <taxon>Pseudomonadota</taxon>
        <taxon>Betaproteobacteria</taxon>
        <taxon>Burkholderiales</taxon>
        <taxon>Burkholderiaceae</taxon>
        <taxon>Caballeronia</taxon>
    </lineage>
</organism>
<reference evidence="3 4" key="1">
    <citation type="journal article" date="2024" name="Chem. Sci.">
        <title>Discovery of megapolipeptins by genome mining of a Burkholderiales bacteria collection.</title>
        <authorList>
            <person name="Paulo B.S."/>
            <person name="Recchia M.J.J."/>
            <person name="Lee S."/>
            <person name="Fergusson C.H."/>
            <person name="Romanowski S.B."/>
            <person name="Hernandez A."/>
            <person name="Krull N."/>
            <person name="Liu D.Y."/>
            <person name="Cavanagh H."/>
            <person name="Bos A."/>
            <person name="Gray C.A."/>
            <person name="Murphy B.T."/>
            <person name="Linington R.G."/>
            <person name="Eustaquio A.S."/>
        </authorList>
    </citation>
    <scope>NUCLEOTIDE SEQUENCE [LARGE SCALE GENOMIC DNA]</scope>
    <source>
        <strain evidence="3 4">RL17-374-BIF-D</strain>
    </source>
</reference>
<feature type="region of interest" description="Disordered" evidence="1">
    <location>
        <begin position="107"/>
        <end position="137"/>
    </location>
</feature>
<dbReference type="SUPFAM" id="SSF48452">
    <property type="entry name" value="TPR-like"/>
    <property type="match status" value="1"/>
</dbReference>
<protein>
    <recommendedName>
        <fullName evidence="5">Tetratricopeptide repeat protein</fullName>
    </recommendedName>
</protein>
<dbReference type="RefSeq" id="WP_408163626.1">
    <property type="nucleotide sequence ID" value="NZ_JAQQDB010000045.1"/>
</dbReference>
<evidence type="ECO:0000256" key="1">
    <source>
        <dbReference type="SAM" id="MobiDB-lite"/>
    </source>
</evidence>
<name>A0ABW9CU36_9BURK</name>
<dbReference type="NCBIfam" id="NF047558">
    <property type="entry name" value="TPR_END_plus"/>
    <property type="match status" value="1"/>
</dbReference>
<evidence type="ECO:0000256" key="2">
    <source>
        <dbReference type="SAM" id="Phobius"/>
    </source>
</evidence>
<dbReference type="Proteomes" id="UP001629462">
    <property type="component" value="Unassembled WGS sequence"/>
</dbReference>
<feature type="transmembrane region" description="Helical" evidence="2">
    <location>
        <begin position="55"/>
        <end position="75"/>
    </location>
</feature>
<dbReference type="InterPro" id="IPR011990">
    <property type="entry name" value="TPR-like_helical_dom_sf"/>
</dbReference>
<evidence type="ECO:0000313" key="4">
    <source>
        <dbReference type="Proteomes" id="UP001629462"/>
    </source>
</evidence>
<gene>
    <name evidence="3" type="ORF">PQR08_32220</name>
</gene>
<keyword evidence="2" id="KW-1133">Transmembrane helix</keyword>
<keyword evidence="2" id="KW-0812">Transmembrane</keyword>